<evidence type="ECO:0000256" key="7">
    <source>
        <dbReference type="ARBA" id="ARBA00023136"/>
    </source>
</evidence>
<accession>A0A6J0XSV5</accession>
<organism evidence="9 10">
    <name type="scientific">Odocoileus virginianus</name>
    <name type="common">White-tailed deer</name>
    <dbReference type="NCBI Taxonomy" id="9874"/>
    <lineage>
        <taxon>Eukaryota</taxon>
        <taxon>Metazoa</taxon>
        <taxon>Chordata</taxon>
        <taxon>Craniata</taxon>
        <taxon>Vertebrata</taxon>
        <taxon>Euteleostomi</taxon>
        <taxon>Mammalia</taxon>
        <taxon>Eutheria</taxon>
        <taxon>Laurasiatheria</taxon>
        <taxon>Artiodactyla</taxon>
        <taxon>Ruminantia</taxon>
        <taxon>Pecora</taxon>
        <taxon>Cervidae</taxon>
        <taxon>Odocoileinae</taxon>
        <taxon>Odocoileus</taxon>
    </lineage>
</organism>
<evidence type="ECO:0000256" key="2">
    <source>
        <dbReference type="ARBA" id="ARBA00007709"/>
    </source>
</evidence>
<keyword evidence="9" id="KW-1185">Reference proteome</keyword>
<dbReference type="Proteomes" id="UP001652640">
    <property type="component" value="Chromosome 15"/>
</dbReference>
<evidence type="ECO:0000256" key="5">
    <source>
        <dbReference type="ARBA" id="ARBA00022824"/>
    </source>
</evidence>
<reference evidence="9" key="1">
    <citation type="journal article" date="2022" name="J. Hered.">
        <title>A De Novo Chromosome-Level Genome Assembly of the White-Tailed Deer, Odocoileus Virginianus.</title>
        <authorList>
            <person name="London E.W."/>
            <person name="Roca A.L."/>
            <person name="Novakofski J.E."/>
            <person name="Mateus-Pinilla N.E."/>
        </authorList>
    </citation>
    <scope>NUCLEOTIDE SEQUENCE [LARGE SCALE GENOMIC DNA]</scope>
</reference>
<dbReference type="GeneID" id="110138875"/>
<protein>
    <recommendedName>
        <fullName evidence="3">Triple QxxK/R motif-containing protein</fullName>
    </recommendedName>
</protein>
<evidence type="ECO:0000256" key="3">
    <source>
        <dbReference type="ARBA" id="ARBA00014257"/>
    </source>
</evidence>
<dbReference type="RefSeq" id="XP_020751969.1">
    <property type="nucleotide sequence ID" value="XM_020896310.2"/>
</dbReference>
<proteinExistence type="inferred from homology"/>
<keyword evidence="5" id="KW-0256">Endoplasmic reticulum</keyword>
<keyword evidence="7 8" id="KW-0472">Membrane</keyword>
<keyword evidence="6 8" id="KW-1133">Transmembrane helix</keyword>
<evidence type="ECO:0000256" key="8">
    <source>
        <dbReference type="SAM" id="Phobius"/>
    </source>
</evidence>
<evidence type="ECO:0000313" key="10">
    <source>
        <dbReference type="RefSeq" id="XP_020751969.1"/>
    </source>
</evidence>
<evidence type="ECO:0000256" key="4">
    <source>
        <dbReference type="ARBA" id="ARBA00022692"/>
    </source>
</evidence>
<gene>
    <name evidence="10" type="primary">TRIQK</name>
</gene>
<dbReference type="PANTHER" id="PTHR20583">
    <property type="entry name" value="TRIPLE QXXK/R MOTIF-CONTAINING PROTEIN"/>
    <property type="match status" value="1"/>
</dbReference>
<evidence type="ECO:0000256" key="6">
    <source>
        <dbReference type="ARBA" id="ARBA00022989"/>
    </source>
</evidence>
<dbReference type="Pfam" id="PF15168">
    <property type="entry name" value="TRIQK"/>
    <property type="match status" value="1"/>
</dbReference>
<comment type="similarity">
    <text evidence="2">Belongs to the TRIQK family.</text>
</comment>
<evidence type="ECO:0000313" key="9">
    <source>
        <dbReference type="Proteomes" id="UP001652640"/>
    </source>
</evidence>
<dbReference type="InterPro" id="IPR024842">
    <property type="entry name" value="TRIQK"/>
</dbReference>
<comment type="subcellular location">
    <subcellularLocation>
        <location evidence="1">Endoplasmic reticulum membrane</location>
        <topology evidence="1">Single-pass membrane protein</topology>
    </subcellularLocation>
</comment>
<reference evidence="10" key="2">
    <citation type="submission" date="2025-08" db="UniProtKB">
        <authorList>
            <consortium name="RefSeq"/>
        </authorList>
    </citation>
    <scope>IDENTIFICATION</scope>
    <source>
        <tissue evidence="10">Tongue muscle</tissue>
    </source>
</reference>
<sequence>MVSPEGTQDGGKWAAYCQAHIAVSHCSRPNGVPEEAWQASWRSKMGRKDASTIKLPVDQYRKQIGKQDYKKTKPILRATKLKAEAKKTAIGIKEVGLVLAAILALLLAFYAFFYLRLSSDVDPDLEPDED</sequence>
<keyword evidence="4 8" id="KW-0812">Transmembrane</keyword>
<feature type="transmembrane region" description="Helical" evidence="8">
    <location>
        <begin position="95"/>
        <end position="115"/>
    </location>
</feature>
<dbReference type="PANTHER" id="PTHR20583:SF1">
    <property type="entry name" value="TRIPLE QXXK_R MOTIF-CONTAINING PROTEIN"/>
    <property type="match status" value="1"/>
</dbReference>
<evidence type="ECO:0000256" key="1">
    <source>
        <dbReference type="ARBA" id="ARBA00004389"/>
    </source>
</evidence>
<name>A0A6J0XSV5_ODOVR</name>
<dbReference type="OrthoDB" id="10049402at2759"/>